<gene>
    <name evidence="1" type="ORF">UCRPA7_6777</name>
</gene>
<dbReference type="GeneID" id="19327468"/>
<reference evidence="2" key="1">
    <citation type="journal article" date="2013" name="Genome Announc.">
        <title>Draft genome sequence of the ascomycete Phaeoacremonium aleophilum strain UCR-PA7, a causal agent of the esca disease complex in grapevines.</title>
        <authorList>
            <person name="Blanco-Ulate B."/>
            <person name="Rolshausen P."/>
            <person name="Cantu D."/>
        </authorList>
    </citation>
    <scope>NUCLEOTIDE SEQUENCE [LARGE SCALE GENOMIC DNA]</scope>
    <source>
        <strain evidence="2">UCR-PA7</strain>
    </source>
</reference>
<evidence type="ECO:0000313" key="2">
    <source>
        <dbReference type="Proteomes" id="UP000014074"/>
    </source>
</evidence>
<sequence>MSFYAKLDEKAPSILDSVDNPEGYDGLLQYGKSKLLLTMGVSKLAKAVSADDCIINAVNPSAVRGTALMREAETLVPKIIIGLSNVILGRNLVDGTRQYLHSALVLGKDSHGSFCDWKIRPYPPYMYTESGRQITTKLWDETLKELQFADAGNVLESLKSYM</sequence>
<proteinExistence type="predicted"/>
<dbReference type="KEGG" id="tmn:UCRPA7_6777"/>
<accession>R8BDQ3</accession>
<protein>
    <submittedName>
        <fullName evidence="1">Putative short-chain dehydrogenase reductase family protein</fullName>
    </submittedName>
</protein>
<dbReference type="RefSeq" id="XP_007917504.1">
    <property type="nucleotide sequence ID" value="XM_007919313.1"/>
</dbReference>
<dbReference type="OrthoDB" id="542013at2759"/>
<organism evidence="1 2">
    <name type="scientific">Phaeoacremonium minimum (strain UCR-PA7)</name>
    <name type="common">Esca disease fungus</name>
    <name type="synonym">Togninia minima</name>
    <dbReference type="NCBI Taxonomy" id="1286976"/>
    <lineage>
        <taxon>Eukaryota</taxon>
        <taxon>Fungi</taxon>
        <taxon>Dikarya</taxon>
        <taxon>Ascomycota</taxon>
        <taxon>Pezizomycotina</taxon>
        <taxon>Sordariomycetes</taxon>
        <taxon>Sordariomycetidae</taxon>
        <taxon>Togniniales</taxon>
        <taxon>Togniniaceae</taxon>
        <taxon>Phaeoacremonium</taxon>
    </lineage>
</organism>
<dbReference type="Proteomes" id="UP000014074">
    <property type="component" value="Unassembled WGS sequence"/>
</dbReference>
<dbReference type="HOGENOM" id="CLU_010194_44_4_1"/>
<name>R8BDQ3_PHAM7</name>
<evidence type="ECO:0000313" key="1">
    <source>
        <dbReference type="EMBL" id="EON97433.1"/>
    </source>
</evidence>
<dbReference type="Gene3D" id="3.40.50.720">
    <property type="entry name" value="NAD(P)-binding Rossmann-like Domain"/>
    <property type="match status" value="1"/>
</dbReference>
<dbReference type="EMBL" id="KB933264">
    <property type="protein sequence ID" value="EON97433.1"/>
    <property type="molecule type" value="Genomic_DNA"/>
</dbReference>
<dbReference type="AlphaFoldDB" id="R8BDQ3"/>
<dbReference type="eggNOG" id="KOG1208">
    <property type="taxonomic scope" value="Eukaryota"/>
</dbReference>
<keyword evidence="2" id="KW-1185">Reference proteome</keyword>